<dbReference type="EMBL" id="SMKZ01000046">
    <property type="protein sequence ID" value="TDE00764.1"/>
    <property type="molecule type" value="Genomic_DNA"/>
</dbReference>
<comment type="caution">
    <text evidence="2">The sequence shown here is derived from an EMBL/GenBank/DDBJ whole genome shotgun (WGS) entry which is preliminary data.</text>
</comment>
<keyword evidence="3" id="KW-1185">Reference proteome</keyword>
<proteinExistence type="predicted"/>
<dbReference type="SUPFAM" id="SSF160904">
    <property type="entry name" value="Jann2411-like"/>
    <property type="match status" value="1"/>
</dbReference>
<gene>
    <name evidence="2" type="ORF">E1269_24490</name>
</gene>
<reference evidence="2 3" key="1">
    <citation type="submission" date="2019-03" db="EMBL/GenBank/DDBJ databases">
        <title>Draft genome sequences of novel Actinobacteria.</title>
        <authorList>
            <person name="Sahin N."/>
            <person name="Ay H."/>
            <person name="Saygin H."/>
        </authorList>
    </citation>
    <scope>NUCLEOTIDE SEQUENCE [LARGE SCALE GENOMIC DNA]</scope>
    <source>
        <strain evidence="2 3">5K138</strain>
    </source>
</reference>
<name>A0A4R5CQR5_9ACTN</name>
<dbReference type="Proteomes" id="UP000294739">
    <property type="component" value="Unassembled WGS sequence"/>
</dbReference>
<dbReference type="Pfam" id="PF11706">
    <property type="entry name" value="zf-CGNR"/>
    <property type="match status" value="1"/>
</dbReference>
<evidence type="ECO:0000259" key="1">
    <source>
        <dbReference type="Pfam" id="PF11706"/>
    </source>
</evidence>
<protein>
    <submittedName>
        <fullName evidence="2">CGNR zinc finger domain-containing protein</fullName>
    </submittedName>
</protein>
<dbReference type="PANTHER" id="PTHR35525:SF3">
    <property type="entry name" value="BLL6575 PROTEIN"/>
    <property type="match status" value="1"/>
</dbReference>
<dbReference type="Gene3D" id="1.10.3300.10">
    <property type="entry name" value="Jann2411-like domain"/>
    <property type="match status" value="1"/>
</dbReference>
<dbReference type="InterPro" id="IPR021005">
    <property type="entry name" value="Znf_CGNR"/>
</dbReference>
<feature type="domain" description="Zinc finger CGNR" evidence="1">
    <location>
        <begin position="138"/>
        <end position="181"/>
    </location>
</feature>
<dbReference type="InterPro" id="IPR010852">
    <property type="entry name" value="ABATE"/>
</dbReference>
<dbReference type="Pfam" id="PF07336">
    <property type="entry name" value="ABATE"/>
    <property type="match status" value="1"/>
</dbReference>
<evidence type="ECO:0000313" key="3">
    <source>
        <dbReference type="Proteomes" id="UP000294739"/>
    </source>
</evidence>
<evidence type="ECO:0000313" key="2">
    <source>
        <dbReference type="EMBL" id="TDE00764.1"/>
    </source>
</evidence>
<dbReference type="AlphaFoldDB" id="A0A4R5CQR5"/>
<organism evidence="2 3">
    <name type="scientific">Jiangella asiatica</name>
    <dbReference type="NCBI Taxonomy" id="2530372"/>
    <lineage>
        <taxon>Bacteria</taxon>
        <taxon>Bacillati</taxon>
        <taxon>Actinomycetota</taxon>
        <taxon>Actinomycetes</taxon>
        <taxon>Jiangellales</taxon>
        <taxon>Jiangellaceae</taxon>
        <taxon>Jiangella</taxon>
    </lineage>
</organism>
<dbReference type="InParanoid" id="A0A4R5CQR5"/>
<dbReference type="InterPro" id="IPR023286">
    <property type="entry name" value="ABATE_dom_sf"/>
</dbReference>
<sequence length="185" mass="19758">MYIDFSDYSRGAVVATDLVNTSPIVRAAGDAVADAAALDAFLTAHDIQRDTNGTELAQIHALRDEVRAVLETETQADAVAGANALVEKAARGPLLRQDGNGQWHWLVATAPEAPLADELAVLMGTGLLGTLRSLGFARFRPCASPVCAGVFVDTSKAGRRRYCMPDVCGNRVNVANHRARKRQES</sequence>
<accession>A0A4R5CQR5</accession>
<dbReference type="PANTHER" id="PTHR35525">
    <property type="entry name" value="BLL6575 PROTEIN"/>
    <property type="match status" value="1"/>
</dbReference>
<dbReference type="OrthoDB" id="3531194at2"/>